<reference evidence="1 2" key="3">
    <citation type="journal article" date="2012" name="J. Bacteriol.">
        <title>Genome Sequence of Paenibacillus terrae HPL-003, a Xylanase-Producing Bacterium Isolated from Soil Found in Forest Residue.</title>
        <authorList>
            <person name="Shin S.H."/>
            <person name="Kim S."/>
            <person name="Kim J.Y."/>
            <person name="Song H.Y."/>
            <person name="Cho S.J."/>
            <person name="Kim D.R."/>
            <person name="Lee K.I."/>
            <person name="Lim H.K."/>
            <person name="Park N.J."/>
            <person name="Hwang I.T."/>
            <person name="Yang K.S."/>
        </authorList>
    </citation>
    <scope>NUCLEOTIDE SEQUENCE [LARGE SCALE GENOMIC DNA]</scope>
    <source>
        <strain evidence="1 2">HPL-003</strain>
    </source>
</reference>
<gene>
    <name evidence="1" type="ordered locus">HPL003_15320</name>
</gene>
<dbReference type="KEGG" id="pta:HPL003_15320"/>
<proteinExistence type="predicted"/>
<dbReference type="STRING" id="985665.HPL003_15320"/>
<accession>G7VXQ3</accession>
<dbReference type="Proteomes" id="UP000005876">
    <property type="component" value="Chromosome"/>
</dbReference>
<protein>
    <submittedName>
        <fullName evidence="1">Uncharacterized protein</fullName>
    </submittedName>
</protein>
<organism evidence="1 2">
    <name type="scientific">Paenibacillus terrae (strain HPL-003)</name>
    <dbReference type="NCBI Taxonomy" id="985665"/>
    <lineage>
        <taxon>Bacteria</taxon>
        <taxon>Bacillati</taxon>
        <taxon>Bacillota</taxon>
        <taxon>Bacilli</taxon>
        <taxon>Bacillales</taxon>
        <taxon>Paenibacillaceae</taxon>
        <taxon>Paenibacillus</taxon>
    </lineage>
</organism>
<reference key="2">
    <citation type="submission" date="2011-11" db="EMBL/GenBank/DDBJ databases">
        <authorList>
            <person name="Shin S.H."/>
            <person name="Kim S."/>
            <person name="Kim J.Y."/>
        </authorList>
    </citation>
    <scope>NUCLEOTIDE SEQUENCE</scope>
    <source>
        <strain>HPL-003</strain>
    </source>
</reference>
<sequence>MIIGMAIMIKDFKNGGTDRARKNMVVMISKIVQRLKQYMNTGRRMVSQMSNKVETK</sequence>
<dbReference type="EMBL" id="CP003107">
    <property type="protein sequence ID" value="AET59813.1"/>
    <property type="molecule type" value="Genomic_DNA"/>
</dbReference>
<name>G7VXQ3_PAETH</name>
<evidence type="ECO:0000313" key="1">
    <source>
        <dbReference type="EMBL" id="AET59813.1"/>
    </source>
</evidence>
<reference evidence="2" key="1">
    <citation type="submission" date="2011-11" db="EMBL/GenBank/DDBJ databases">
        <title>Complete sequence of Paenibacillus terrae HPL-003.</title>
        <authorList>
            <person name="Shin S.H."/>
            <person name="Kim S."/>
            <person name="Kim J.Y."/>
        </authorList>
    </citation>
    <scope>NUCLEOTIDE SEQUENCE [LARGE SCALE GENOMIC DNA]</scope>
    <source>
        <strain evidence="2">HPL-003</strain>
    </source>
</reference>
<dbReference type="AlphaFoldDB" id="G7VXQ3"/>
<dbReference type="HOGENOM" id="CLU_3010041_0_0_9"/>
<evidence type="ECO:0000313" key="2">
    <source>
        <dbReference type="Proteomes" id="UP000005876"/>
    </source>
</evidence>